<evidence type="ECO:0000313" key="3">
    <source>
        <dbReference type="EMBL" id="OTP75409.1"/>
    </source>
</evidence>
<dbReference type="AlphaFoldDB" id="A0A242MVD6"/>
<protein>
    <submittedName>
        <fullName evidence="3">Uncharacterized protein</fullName>
    </submittedName>
</protein>
<dbReference type="InterPro" id="IPR041223">
    <property type="entry name" value="ApeA_NTD"/>
</dbReference>
<accession>A0A242MVD6</accession>
<comment type="caution">
    <text evidence="3">The sequence shown here is derived from an EMBL/GenBank/DDBJ whole genome shotgun (WGS) entry which is preliminary data.</text>
</comment>
<evidence type="ECO:0000313" key="4">
    <source>
        <dbReference type="Proteomes" id="UP000195221"/>
    </source>
</evidence>
<gene>
    <name evidence="3" type="ORF">PAMC26577_13370</name>
</gene>
<feature type="domain" description="Apea-like HEPN" evidence="1">
    <location>
        <begin position="328"/>
        <end position="442"/>
    </location>
</feature>
<dbReference type="Proteomes" id="UP000195221">
    <property type="component" value="Unassembled WGS sequence"/>
</dbReference>
<dbReference type="Pfam" id="PF18862">
    <property type="entry name" value="ApeA_NTD1"/>
    <property type="match status" value="1"/>
</dbReference>
<feature type="domain" description="ApeA N-terminal" evidence="2">
    <location>
        <begin position="24"/>
        <end position="277"/>
    </location>
</feature>
<organism evidence="3 4">
    <name type="scientific">Caballeronia sordidicola</name>
    <name type="common">Burkholderia sordidicola</name>
    <dbReference type="NCBI Taxonomy" id="196367"/>
    <lineage>
        <taxon>Bacteria</taxon>
        <taxon>Pseudomonadati</taxon>
        <taxon>Pseudomonadota</taxon>
        <taxon>Betaproteobacteria</taxon>
        <taxon>Burkholderiales</taxon>
        <taxon>Burkholderiaceae</taxon>
        <taxon>Caballeronia</taxon>
    </lineage>
</organism>
<evidence type="ECO:0000259" key="1">
    <source>
        <dbReference type="Pfam" id="PF18739"/>
    </source>
</evidence>
<dbReference type="InterPro" id="IPR041229">
    <property type="entry name" value="HEPN_Apea"/>
</dbReference>
<evidence type="ECO:0000259" key="2">
    <source>
        <dbReference type="Pfam" id="PF18862"/>
    </source>
</evidence>
<dbReference type="Pfam" id="PF18739">
    <property type="entry name" value="HEPN_Apea"/>
    <property type="match status" value="1"/>
</dbReference>
<reference evidence="3 4" key="1">
    <citation type="submission" date="2017-03" db="EMBL/GenBank/DDBJ databases">
        <title>Genome analysis of strain PAMC 26577.</title>
        <authorList>
            <person name="Oh H.-M."/>
            <person name="Yang J.-A."/>
        </authorList>
    </citation>
    <scope>NUCLEOTIDE SEQUENCE [LARGE SCALE GENOMIC DNA]</scope>
    <source>
        <strain evidence="3 4">PAMC 26577</strain>
    </source>
</reference>
<dbReference type="EMBL" id="NBTZ01000050">
    <property type="protein sequence ID" value="OTP75409.1"/>
    <property type="molecule type" value="Genomic_DNA"/>
</dbReference>
<proteinExistence type="predicted"/>
<name>A0A242MVD6_CABSO</name>
<sequence length="477" mass="53611">MIGDLDLGRRKMKLHLHARHEIEHDVEPVTINGILGDLRRVTCIRSISASSRSGGGNEERFYSATVLPNFVSIGAHHLDPDSACLATVRFTTQDIATLFHDYEAFGHAFLSEQTIDTIKADEKLRRGAQLAERPDFFYFNGRHEVVRVDTIFGCFRVYHQPTFRMGGTGTLVQNRMYAELAFEAPVDFDTCISRLMSIYRFLSVAAGRRQSIKSIQLTLADKGRELRDGIVIPAVLDLYWEHAPKNPKRQTYAPHPGDVPLTPVRQPDEFSKVLRSWLEREVTWKTARIRLVDCIGKGRSYSIDRLVAVANMFDILPPEDGASSSALSPDLEEARKKCKEIFRKLPDGLERQSVLGALGRMNRPSLTKKVLHHANKVATHLGYPPAELAHVATLAVKLRNYFVHGSLDGINYPSVEPFVPFLTDTLEFIFAASDFIDSGWDARAWAAHPHSANHLFASFRWGYCERVDALTTALTVA</sequence>